<comment type="caution">
    <text evidence="1">The sequence shown here is derived from an EMBL/GenBank/DDBJ whole genome shotgun (WGS) entry which is preliminary data.</text>
</comment>
<gene>
    <name evidence="1" type="ORF">BO70DRAFT_77593</name>
</gene>
<dbReference type="AlphaFoldDB" id="A0A317WZL5"/>
<proteinExistence type="predicted"/>
<organism evidence="1 2">
    <name type="scientific">Aspergillus heteromorphus CBS 117.55</name>
    <dbReference type="NCBI Taxonomy" id="1448321"/>
    <lineage>
        <taxon>Eukaryota</taxon>
        <taxon>Fungi</taxon>
        <taxon>Dikarya</taxon>
        <taxon>Ascomycota</taxon>
        <taxon>Pezizomycotina</taxon>
        <taxon>Eurotiomycetes</taxon>
        <taxon>Eurotiomycetidae</taxon>
        <taxon>Eurotiales</taxon>
        <taxon>Aspergillaceae</taxon>
        <taxon>Aspergillus</taxon>
        <taxon>Aspergillus subgen. Circumdati</taxon>
    </lineage>
</organism>
<dbReference type="Proteomes" id="UP000247233">
    <property type="component" value="Unassembled WGS sequence"/>
</dbReference>
<evidence type="ECO:0000313" key="1">
    <source>
        <dbReference type="EMBL" id="PWY90762.1"/>
    </source>
</evidence>
<dbReference type="VEuPathDB" id="FungiDB:BO70DRAFT_77593"/>
<dbReference type="GeneID" id="37070949"/>
<dbReference type="RefSeq" id="XP_025403205.1">
    <property type="nucleotide sequence ID" value="XM_025548712.1"/>
</dbReference>
<evidence type="ECO:0000313" key="2">
    <source>
        <dbReference type="Proteomes" id="UP000247233"/>
    </source>
</evidence>
<evidence type="ECO:0008006" key="3">
    <source>
        <dbReference type="Google" id="ProtNLM"/>
    </source>
</evidence>
<dbReference type="OrthoDB" id="62952at2759"/>
<accession>A0A317WZL5</accession>
<name>A0A317WZL5_9EURO</name>
<sequence>MYQADKQGDIPLVRVIKSPLASQDRYESARILLLQSDIDWKSHSWDGKQNPLRAAVQLGDSNMCRLLVGIGNMNPLSALADGSEGQVELRDRTPDNEDNELQIWQFLCSLADMGSVNAQH</sequence>
<keyword evidence="2" id="KW-1185">Reference proteome</keyword>
<reference evidence="1 2" key="1">
    <citation type="submission" date="2016-12" db="EMBL/GenBank/DDBJ databases">
        <title>The genomes of Aspergillus section Nigri reveals drivers in fungal speciation.</title>
        <authorList>
            <consortium name="DOE Joint Genome Institute"/>
            <person name="Vesth T.C."/>
            <person name="Nybo J."/>
            <person name="Theobald S."/>
            <person name="Brandl J."/>
            <person name="Frisvad J.C."/>
            <person name="Nielsen K.F."/>
            <person name="Lyhne E.K."/>
            <person name="Kogle M.E."/>
            <person name="Kuo A."/>
            <person name="Riley R."/>
            <person name="Clum A."/>
            <person name="Nolan M."/>
            <person name="Lipzen A."/>
            <person name="Salamov A."/>
            <person name="Henrissat B."/>
            <person name="Wiebenga A."/>
            <person name="De Vries R.P."/>
            <person name="Grigoriev I.V."/>
            <person name="Mortensen U.H."/>
            <person name="Andersen M.R."/>
            <person name="Baker S.E."/>
        </authorList>
    </citation>
    <scope>NUCLEOTIDE SEQUENCE [LARGE SCALE GENOMIC DNA]</scope>
    <source>
        <strain evidence="1 2">CBS 117.55</strain>
    </source>
</reference>
<protein>
    <recommendedName>
        <fullName evidence="3">Ankyrin</fullName>
    </recommendedName>
</protein>
<dbReference type="EMBL" id="MSFL01000002">
    <property type="protein sequence ID" value="PWY90762.1"/>
    <property type="molecule type" value="Genomic_DNA"/>
</dbReference>